<comment type="similarity">
    <text evidence="2">Belongs to the DoxX family.</text>
</comment>
<evidence type="ECO:0000256" key="6">
    <source>
        <dbReference type="ARBA" id="ARBA00023136"/>
    </source>
</evidence>
<comment type="subcellular location">
    <subcellularLocation>
        <location evidence="1">Cell membrane</location>
        <topology evidence="1">Multi-pass membrane protein</topology>
    </subcellularLocation>
</comment>
<feature type="transmembrane region" description="Helical" evidence="7">
    <location>
        <begin position="73"/>
        <end position="90"/>
    </location>
</feature>
<dbReference type="Pfam" id="PF07681">
    <property type="entry name" value="DoxX"/>
    <property type="match status" value="1"/>
</dbReference>
<reference evidence="8" key="1">
    <citation type="submission" date="2023-07" db="EMBL/GenBank/DDBJ databases">
        <title>Genomic Encyclopedia of Type Strains, Phase IV (KMG-IV): sequencing the most valuable type-strain genomes for metagenomic binning, comparative biology and taxonomic classification.</title>
        <authorList>
            <person name="Goeker M."/>
        </authorList>
    </citation>
    <scope>NUCLEOTIDE SEQUENCE</scope>
    <source>
        <strain evidence="8">DSM 26174</strain>
    </source>
</reference>
<gene>
    <name evidence="8" type="ORF">HNQ88_004412</name>
</gene>
<keyword evidence="9" id="KW-1185">Reference proteome</keyword>
<sequence length="135" mass="14948">MEMKRNVDLGLLILRVSLSFILMFHGVAKLRDGVSFITNLLSEKGLPEFIAYGSYFGELIAPFLVLLGYRTKLFAGFIAGNMFVVIYLAHMNELFTLNQYGGWAVELPALFFFGALSLMFTGGGKFAVSSKSILD</sequence>
<dbReference type="AlphaFoldDB" id="A0AAE3XSQ8"/>
<feature type="transmembrane region" description="Helical" evidence="7">
    <location>
        <begin position="12"/>
        <end position="29"/>
    </location>
</feature>
<evidence type="ECO:0000256" key="7">
    <source>
        <dbReference type="SAM" id="Phobius"/>
    </source>
</evidence>
<protein>
    <submittedName>
        <fullName evidence="8">Oxidoreductase</fullName>
    </submittedName>
</protein>
<keyword evidence="4 7" id="KW-0812">Transmembrane</keyword>
<keyword evidence="3" id="KW-1003">Cell membrane</keyword>
<dbReference type="InterPro" id="IPR032808">
    <property type="entry name" value="DoxX"/>
</dbReference>
<proteinExistence type="inferred from homology"/>
<keyword evidence="6 7" id="KW-0472">Membrane</keyword>
<feature type="transmembrane region" description="Helical" evidence="7">
    <location>
        <begin position="110"/>
        <end position="128"/>
    </location>
</feature>
<evidence type="ECO:0000256" key="3">
    <source>
        <dbReference type="ARBA" id="ARBA00022475"/>
    </source>
</evidence>
<keyword evidence="5 7" id="KW-1133">Transmembrane helix</keyword>
<comment type="caution">
    <text evidence="8">The sequence shown here is derived from an EMBL/GenBank/DDBJ whole genome shotgun (WGS) entry which is preliminary data.</text>
</comment>
<evidence type="ECO:0000313" key="9">
    <source>
        <dbReference type="Proteomes" id="UP001185092"/>
    </source>
</evidence>
<evidence type="ECO:0000256" key="2">
    <source>
        <dbReference type="ARBA" id="ARBA00006679"/>
    </source>
</evidence>
<dbReference type="EMBL" id="JAVDQD010000007">
    <property type="protein sequence ID" value="MDR6241334.1"/>
    <property type="molecule type" value="Genomic_DNA"/>
</dbReference>
<accession>A0AAE3XSQ8</accession>
<evidence type="ECO:0000256" key="1">
    <source>
        <dbReference type="ARBA" id="ARBA00004651"/>
    </source>
</evidence>
<evidence type="ECO:0000313" key="8">
    <source>
        <dbReference type="EMBL" id="MDR6241334.1"/>
    </source>
</evidence>
<organism evidence="8 9">
    <name type="scientific">Aureibacter tunicatorum</name>
    <dbReference type="NCBI Taxonomy" id="866807"/>
    <lineage>
        <taxon>Bacteria</taxon>
        <taxon>Pseudomonadati</taxon>
        <taxon>Bacteroidota</taxon>
        <taxon>Cytophagia</taxon>
        <taxon>Cytophagales</taxon>
        <taxon>Persicobacteraceae</taxon>
        <taxon>Aureibacter</taxon>
    </lineage>
</organism>
<dbReference type="GO" id="GO:0005886">
    <property type="term" value="C:plasma membrane"/>
    <property type="evidence" value="ECO:0007669"/>
    <property type="project" value="UniProtKB-SubCell"/>
</dbReference>
<name>A0AAE3XSQ8_9BACT</name>
<dbReference type="Proteomes" id="UP001185092">
    <property type="component" value="Unassembled WGS sequence"/>
</dbReference>
<dbReference type="PANTHER" id="PTHR33452:SF1">
    <property type="entry name" value="INNER MEMBRANE PROTEIN YPHA-RELATED"/>
    <property type="match status" value="1"/>
</dbReference>
<dbReference type="RefSeq" id="WP_309942000.1">
    <property type="nucleotide sequence ID" value="NZ_AP025305.1"/>
</dbReference>
<feature type="transmembrane region" description="Helical" evidence="7">
    <location>
        <begin position="49"/>
        <end position="66"/>
    </location>
</feature>
<evidence type="ECO:0000256" key="5">
    <source>
        <dbReference type="ARBA" id="ARBA00022989"/>
    </source>
</evidence>
<evidence type="ECO:0000256" key="4">
    <source>
        <dbReference type="ARBA" id="ARBA00022692"/>
    </source>
</evidence>
<dbReference type="PANTHER" id="PTHR33452">
    <property type="entry name" value="OXIDOREDUCTASE CATD-RELATED"/>
    <property type="match status" value="1"/>
</dbReference>
<dbReference type="InterPro" id="IPR051907">
    <property type="entry name" value="DoxX-like_oxidoreductase"/>
</dbReference>